<evidence type="ECO:0000313" key="2">
    <source>
        <dbReference type="Proteomes" id="UP000814033"/>
    </source>
</evidence>
<proteinExistence type="predicted"/>
<reference evidence="1" key="2">
    <citation type="journal article" date="2022" name="New Phytol.">
        <title>Evolutionary transition to the ectomycorrhizal habit in the genomes of a hyperdiverse lineage of mushroom-forming fungi.</title>
        <authorList>
            <person name="Looney B."/>
            <person name="Miyauchi S."/>
            <person name="Morin E."/>
            <person name="Drula E."/>
            <person name="Courty P.E."/>
            <person name="Kohler A."/>
            <person name="Kuo A."/>
            <person name="LaButti K."/>
            <person name="Pangilinan J."/>
            <person name="Lipzen A."/>
            <person name="Riley R."/>
            <person name="Andreopoulos W."/>
            <person name="He G."/>
            <person name="Johnson J."/>
            <person name="Nolan M."/>
            <person name="Tritt A."/>
            <person name="Barry K.W."/>
            <person name="Grigoriev I.V."/>
            <person name="Nagy L.G."/>
            <person name="Hibbett D."/>
            <person name="Henrissat B."/>
            <person name="Matheny P.B."/>
            <person name="Labbe J."/>
            <person name="Martin F.M."/>
        </authorList>
    </citation>
    <scope>NUCLEOTIDE SEQUENCE</scope>
    <source>
        <strain evidence="1">FP105234-sp</strain>
    </source>
</reference>
<accession>A0ACB8SDP9</accession>
<comment type="caution">
    <text evidence="1">The sequence shown here is derived from an EMBL/GenBank/DDBJ whole genome shotgun (WGS) entry which is preliminary data.</text>
</comment>
<protein>
    <submittedName>
        <fullName evidence="1">Uncharacterized protein</fullName>
    </submittedName>
</protein>
<evidence type="ECO:0000313" key="1">
    <source>
        <dbReference type="EMBL" id="KAI0054041.1"/>
    </source>
</evidence>
<reference evidence="1" key="1">
    <citation type="submission" date="2021-02" db="EMBL/GenBank/DDBJ databases">
        <authorList>
            <consortium name="DOE Joint Genome Institute"/>
            <person name="Ahrendt S."/>
            <person name="Looney B.P."/>
            <person name="Miyauchi S."/>
            <person name="Morin E."/>
            <person name="Drula E."/>
            <person name="Courty P.E."/>
            <person name="Chicoki N."/>
            <person name="Fauchery L."/>
            <person name="Kohler A."/>
            <person name="Kuo A."/>
            <person name="Labutti K."/>
            <person name="Pangilinan J."/>
            <person name="Lipzen A."/>
            <person name="Riley R."/>
            <person name="Andreopoulos W."/>
            <person name="He G."/>
            <person name="Johnson J."/>
            <person name="Barry K.W."/>
            <person name="Grigoriev I.V."/>
            <person name="Nagy L."/>
            <person name="Hibbett D."/>
            <person name="Henrissat B."/>
            <person name="Matheny P.B."/>
            <person name="Labbe J."/>
            <person name="Martin F."/>
        </authorList>
    </citation>
    <scope>NUCLEOTIDE SEQUENCE</scope>
    <source>
        <strain evidence="1">FP105234-sp</strain>
    </source>
</reference>
<gene>
    <name evidence="1" type="ORF">FA95DRAFT_28265</name>
</gene>
<dbReference type="Proteomes" id="UP000814033">
    <property type="component" value="Unassembled WGS sequence"/>
</dbReference>
<sequence>MCHIRRVYYYYPRCDHEIQLEDTPVSCGSRWCRISELHPADCRPPSCTRTCFQVRTQPQDYSAYVCSSPKGLPNWSDRASV</sequence>
<dbReference type="EMBL" id="MU275838">
    <property type="protein sequence ID" value="KAI0054041.1"/>
    <property type="molecule type" value="Genomic_DNA"/>
</dbReference>
<name>A0ACB8SDP9_9AGAM</name>
<keyword evidence="2" id="KW-1185">Reference proteome</keyword>
<organism evidence="1 2">
    <name type="scientific">Auriscalpium vulgare</name>
    <dbReference type="NCBI Taxonomy" id="40419"/>
    <lineage>
        <taxon>Eukaryota</taxon>
        <taxon>Fungi</taxon>
        <taxon>Dikarya</taxon>
        <taxon>Basidiomycota</taxon>
        <taxon>Agaricomycotina</taxon>
        <taxon>Agaricomycetes</taxon>
        <taxon>Russulales</taxon>
        <taxon>Auriscalpiaceae</taxon>
        <taxon>Auriscalpium</taxon>
    </lineage>
</organism>